<dbReference type="PANTHER" id="PTHR35784:SF1">
    <property type="entry name" value="MEDIATOR OF RNA POLYMERASE II TRANSCRIPTION SUBUNIT 5"/>
    <property type="match status" value="1"/>
</dbReference>
<dbReference type="InterPro" id="IPR014801">
    <property type="entry name" value="Mediator_Med5_fun"/>
</dbReference>
<feature type="compositionally biased region" description="Gly residues" evidence="10">
    <location>
        <begin position="963"/>
        <end position="977"/>
    </location>
</feature>
<evidence type="ECO:0000256" key="9">
    <source>
        <dbReference type="RuleBase" id="RU364142"/>
    </source>
</evidence>
<name>A0A167Z3F6_9HYPO</name>
<sequence>MATDTVTAVTMTTAAAAASPIRSPRRNRPSSGASASATATTARPFVPAIRNALQWAHFLDRCLATRLNVSRFAEFARIQQCKHPVSPAVLADLCLRPPVPRRFPIPFAPPRGAKQESETAGNESNRSEDGRRRRRRRRSSSSAKAVAAHRCDAFIDPRIPAYLQVLLQRGYVDVASVLRALYRYSTSHRLVRNDGGRTASEQQHERGEGDGDGDGHGDNSNDAVMTTGDDGQGEEAKPAADAGDAHKNGSLDANDDAGGGAGASGTGGTAPSASNAAGPVYWASSYNNEETLFYQISRAVREGGAIRDQRSALLVASNMAQWLELYAAAAAACAGGNAGTDAGIAAQSQTQIEMESTRAAFVMLLLSVCEDKTVLSALAQPFAKSTRKALSEKLGNFLPLISLSSSHIAARLELFLMETLASFDPVDKKVEEETNEMIDFLDSTAGLQGLVLPELPITNSRAGLYIYLNAALVGRPLIDDVAIFSYLHNRYHGDLQTTAIDLILASFDVLANAVFRTEGQTSAHLLRSFLINKTPLLLASLAASPLYPFDSQYCISEALSRVDTNAFPTMSSMFDDNQNTNPFTDSVRQDFCFACCLHGLIPEASIETLLGEMTYQSLPAGGRHTKEQLLQQCLHNSEQMVALVGQLDNMDGNVGAVCQALVALLGHLCRTKETATLKVLCNQLVRKPLAFDVILLFERPAALLYPLAQLLDTWRYDDDQGEYQPVYEEFGAVLFLLLAFVHRYNLSIADLGIQWSPDSFVAKLLSTGHLGRSLAEITDPERENLGNWIRGLFDTDAGGLSDDLMASCPPQQFYLLTPTLFQQMVQAFVSSEMSVDVLKCGIEYLVDTFLLPSLVTALLYLSDALRFERPNEQKAIIRVLQLILQPASISHDATMMLSALLNIVAKPLEHALRTFQRQDPKNQDIDPLLRTLKENIPRSRRTGAAEHNELVTWASTSSNTTGMAGGGGGGNAGGGGVDNHSSTNGGLYAAIRQTMQGFVQWSLHPGVNIMPTSYTHRQFLAGLSLLGAPRLLQLILDEVQRQTEAGSGSVAYDVACALVCAPDVTNDASPETLYVLVGSDGVGGGGDDDNGQGGHSHGPPSGSTVPNPAAVQRRMTLRQALAYKAEEWKKMQRSRDAAEVAMAETTVRLYLKVEAQLTPPTPPPPPPPNQPDPSVPNPSDGVMAGELAALDVDDSTVAAAAAHLDDNMDMVAAAAAADSSVGAGGDNMVLDGMDLSNLGGNNGGGGGGGVGGVGGGDGGQQGGVGGLGGGDLGDQLGDLANLGDLGDLGDLGNLGGTGDGGGDIGGLDMTDQSMFGDLNLLDSFMDLQ</sequence>
<keyword evidence="5 9" id="KW-0010">Activator</keyword>
<dbReference type="Proteomes" id="UP000076874">
    <property type="component" value="Unassembled WGS sequence"/>
</dbReference>
<dbReference type="GO" id="GO:0006357">
    <property type="term" value="P:regulation of transcription by RNA polymerase II"/>
    <property type="evidence" value="ECO:0007669"/>
    <property type="project" value="InterPro"/>
</dbReference>
<feature type="compositionally biased region" description="Basic and acidic residues" evidence="10">
    <location>
        <begin position="202"/>
        <end position="219"/>
    </location>
</feature>
<comment type="subunit">
    <text evidence="9">Component of the Mediator complex.</text>
</comment>
<protein>
    <recommendedName>
        <fullName evidence="3 9">Mediator of RNA polymerase II transcription subunit 5</fullName>
    </recommendedName>
    <alternativeName>
        <fullName evidence="8 9">Mediator complex subunit 5</fullName>
    </alternativeName>
</protein>
<keyword evidence="4 9" id="KW-0805">Transcription regulation</keyword>
<evidence type="ECO:0000256" key="4">
    <source>
        <dbReference type="ARBA" id="ARBA00023015"/>
    </source>
</evidence>
<feature type="region of interest" description="Disordered" evidence="10">
    <location>
        <begin position="1079"/>
        <end position="1108"/>
    </location>
</feature>
<accession>A0A167Z3F6</accession>
<dbReference type="EMBL" id="AZHD01000002">
    <property type="protein sequence ID" value="OAA67035.1"/>
    <property type="molecule type" value="Genomic_DNA"/>
</dbReference>
<feature type="region of interest" description="Disordered" evidence="10">
    <location>
        <begin position="193"/>
        <end position="274"/>
    </location>
</feature>
<feature type="region of interest" description="Disordered" evidence="10">
    <location>
        <begin position="15"/>
        <end position="40"/>
    </location>
</feature>
<organism evidence="11 12">
    <name type="scientific">Niveomyces insectorum RCEF 264</name>
    <dbReference type="NCBI Taxonomy" id="1081102"/>
    <lineage>
        <taxon>Eukaryota</taxon>
        <taxon>Fungi</taxon>
        <taxon>Dikarya</taxon>
        <taxon>Ascomycota</taxon>
        <taxon>Pezizomycotina</taxon>
        <taxon>Sordariomycetes</taxon>
        <taxon>Hypocreomycetidae</taxon>
        <taxon>Hypocreales</taxon>
        <taxon>Cordycipitaceae</taxon>
        <taxon>Niveomyces</taxon>
    </lineage>
</organism>
<evidence type="ECO:0000256" key="10">
    <source>
        <dbReference type="SAM" id="MobiDB-lite"/>
    </source>
</evidence>
<evidence type="ECO:0000313" key="11">
    <source>
        <dbReference type="EMBL" id="OAA67035.1"/>
    </source>
</evidence>
<feature type="compositionally biased region" description="Low complexity" evidence="10">
    <location>
        <begin position="29"/>
        <end position="40"/>
    </location>
</feature>
<keyword evidence="6 9" id="KW-0804">Transcription</keyword>
<dbReference type="Pfam" id="PF08689">
    <property type="entry name" value="Med5"/>
    <property type="match status" value="1"/>
</dbReference>
<evidence type="ECO:0000256" key="6">
    <source>
        <dbReference type="ARBA" id="ARBA00023163"/>
    </source>
</evidence>
<feature type="compositionally biased region" description="Basic and acidic residues" evidence="10">
    <location>
        <begin position="234"/>
        <end position="249"/>
    </location>
</feature>
<reference evidence="11 12" key="1">
    <citation type="journal article" date="2016" name="Genome Biol. Evol.">
        <title>Divergent and convergent evolution of fungal pathogenicity.</title>
        <authorList>
            <person name="Shang Y."/>
            <person name="Xiao G."/>
            <person name="Zheng P."/>
            <person name="Cen K."/>
            <person name="Zhan S."/>
            <person name="Wang C."/>
        </authorList>
    </citation>
    <scope>NUCLEOTIDE SEQUENCE [LARGE SCALE GENOMIC DNA]</scope>
    <source>
        <strain evidence="11 12">RCEF 264</strain>
    </source>
</reference>
<comment type="caution">
    <text evidence="11">The sequence shown here is derived from an EMBL/GenBank/DDBJ whole genome shotgun (WGS) entry which is preliminary data.</text>
</comment>
<feature type="region of interest" description="Disordered" evidence="10">
    <location>
        <begin position="1156"/>
        <end position="1182"/>
    </location>
</feature>
<gene>
    <name evidence="9" type="primary">MED5</name>
    <name evidence="11" type="ORF">SPI_01611</name>
</gene>
<evidence type="ECO:0000256" key="7">
    <source>
        <dbReference type="ARBA" id="ARBA00023242"/>
    </source>
</evidence>
<evidence type="ECO:0000256" key="2">
    <source>
        <dbReference type="ARBA" id="ARBA00008782"/>
    </source>
</evidence>
<feature type="region of interest" description="Disordered" evidence="10">
    <location>
        <begin position="940"/>
        <end position="978"/>
    </location>
</feature>
<keyword evidence="7 9" id="KW-0539">Nucleus</keyword>
<feature type="compositionally biased region" description="Gly residues" evidence="10">
    <location>
        <begin position="1080"/>
        <end position="1096"/>
    </location>
</feature>
<evidence type="ECO:0000256" key="5">
    <source>
        <dbReference type="ARBA" id="ARBA00023159"/>
    </source>
</evidence>
<dbReference type="OrthoDB" id="5322661at2759"/>
<dbReference type="STRING" id="1081102.A0A167Z3F6"/>
<keyword evidence="12" id="KW-1185">Reference proteome</keyword>
<dbReference type="GO" id="GO:0016592">
    <property type="term" value="C:mediator complex"/>
    <property type="evidence" value="ECO:0007669"/>
    <property type="project" value="InterPro"/>
</dbReference>
<comment type="similarity">
    <text evidence="2 9">Belongs to the Mediator complex subunit 5 family.</text>
</comment>
<comment type="function">
    <text evidence="9">Component of the Mediator complex, a coactivator involved in the regulated transcription of nearly all RNA polymerase II-dependent genes. Mediator functions as a bridge to convey information from gene-specific regulatory proteins to the basal RNA polymerase II transcription machinery. Mediator is recruited to promoters by direct interactions with regulatory proteins and serves as a scaffold for the assembly of a functional preinitiation complex with RNA polymerase II and the general transcription factors.</text>
</comment>
<proteinExistence type="inferred from homology"/>
<evidence type="ECO:0000313" key="12">
    <source>
        <dbReference type="Proteomes" id="UP000076874"/>
    </source>
</evidence>
<evidence type="ECO:0000256" key="8">
    <source>
        <dbReference type="ARBA" id="ARBA00031256"/>
    </source>
</evidence>
<dbReference type="PANTHER" id="PTHR35784">
    <property type="entry name" value="MEDIATOR OF RNA POLYMERASE II TRANSCRIPTION SUBUNIT 5"/>
    <property type="match status" value="1"/>
</dbReference>
<feature type="compositionally biased region" description="Basic and acidic residues" evidence="10">
    <location>
        <begin position="940"/>
        <end position="949"/>
    </location>
</feature>
<evidence type="ECO:0000256" key="1">
    <source>
        <dbReference type="ARBA" id="ARBA00004123"/>
    </source>
</evidence>
<dbReference type="GO" id="GO:0003712">
    <property type="term" value="F:transcription coregulator activity"/>
    <property type="evidence" value="ECO:0007669"/>
    <property type="project" value="InterPro"/>
</dbReference>
<feature type="compositionally biased region" description="Gly residues" evidence="10">
    <location>
        <begin position="257"/>
        <end position="268"/>
    </location>
</feature>
<feature type="compositionally biased region" description="Pro residues" evidence="10">
    <location>
        <begin position="1159"/>
        <end position="1176"/>
    </location>
</feature>
<comment type="subcellular location">
    <subcellularLocation>
        <location evidence="1 9">Nucleus</location>
    </subcellularLocation>
</comment>
<evidence type="ECO:0000256" key="3">
    <source>
        <dbReference type="ARBA" id="ARBA00020628"/>
    </source>
</evidence>
<feature type="region of interest" description="Disordered" evidence="10">
    <location>
        <begin position="105"/>
        <end position="144"/>
    </location>
</feature>